<dbReference type="InterPro" id="IPR036259">
    <property type="entry name" value="MFS_trans_sf"/>
</dbReference>
<dbReference type="Pfam" id="PF07690">
    <property type="entry name" value="MFS_1"/>
    <property type="match status" value="1"/>
</dbReference>
<gene>
    <name evidence="8" type="primary">mdtG</name>
    <name evidence="8" type="ORF">CAGA_12520</name>
</gene>
<dbReference type="CDD" id="cd17370">
    <property type="entry name" value="MFS_MJ1317_like"/>
    <property type="match status" value="1"/>
</dbReference>
<feature type="domain" description="Major facilitator superfamily (MFS) profile" evidence="7">
    <location>
        <begin position="7"/>
        <end position="387"/>
    </location>
</feature>
<evidence type="ECO:0000256" key="4">
    <source>
        <dbReference type="ARBA" id="ARBA00022989"/>
    </source>
</evidence>
<evidence type="ECO:0000313" key="9">
    <source>
        <dbReference type="Proteomes" id="UP000297714"/>
    </source>
</evidence>
<comment type="caution">
    <text evidence="8">The sequence shown here is derived from an EMBL/GenBank/DDBJ whole genome shotgun (WGS) entry which is preliminary data.</text>
</comment>
<sequence>MKRNRNNVRTLGWVAFFGGFGQDMIQPILPVFYSSVLGMSKEMIGLVEGSLTTIVSIFKILSGFLSDKLKKRKAIVFIGYLLSAVSRFLFGFASTAWQAFVLRFADGIGKGIKDAPRDALVAQSAKEGEMGFSFGYQRTLDTFGSVVGPLATAGLLWLLAKNIMRYRIIFYIGGLISAITLLLIVFFVKEKSQPDSPQGSKFNWTLLKGKFLYFLIIMLIFTLGNSSDSYLILRAQNVGVSVIAIPVVYALFNLFYALLSTPAGALSDKIGRVKVMQAGWLIYAIAYVGFALANQAWQIWIIYIFYGFYYATTEGIAKALVAHIVPDNQRGTAYGFFNASLGLMSLPANLIAGFLWDKVAPAATFYFGAACAIISLILLSFSKLERCAAD</sequence>
<evidence type="ECO:0000256" key="1">
    <source>
        <dbReference type="ARBA" id="ARBA00004651"/>
    </source>
</evidence>
<feature type="transmembrane region" description="Helical" evidence="6">
    <location>
        <begin position="240"/>
        <end position="259"/>
    </location>
</feature>
<keyword evidence="5 6" id="KW-0472">Membrane</keyword>
<evidence type="ECO:0000256" key="6">
    <source>
        <dbReference type="SAM" id="Phobius"/>
    </source>
</evidence>
<evidence type="ECO:0000256" key="5">
    <source>
        <dbReference type="ARBA" id="ARBA00023136"/>
    </source>
</evidence>
<evidence type="ECO:0000256" key="2">
    <source>
        <dbReference type="ARBA" id="ARBA00022448"/>
    </source>
</evidence>
<accession>A0A4Z0XYU8</accession>
<name>A0A4Z0XYU8_9FIRM</name>
<evidence type="ECO:0000259" key="7">
    <source>
        <dbReference type="PROSITE" id="PS50850"/>
    </source>
</evidence>
<evidence type="ECO:0000256" key="3">
    <source>
        <dbReference type="ARBA" id="ARBA00022692"/>
    </source>
</evidence>
<feature type="transmembrane region" description="Helical" evidence="6">
    <location>
        <begin position="362"/>
        <end position="381"/>
    </location>
</feature>
<organism evidence="8 9">
    <name type="scientific">Caproiciproducens galactitolivorans</name>
    <dbReference type="NCBI Taxonomy" id="642589"/>
    <lineage>
        <taxon>Bacteria</taxon>
        <taxon>Bacillati</taxon>
        <taxon>Bacillota</taxon>
        <taxon>Clostridia</taxon>
        <taxon>Eubacteriales</taxon>
        <taxon>Acutalibacteraceae</taxon>
        <taxon>Caproiciproducens</taxon>
    </lineage>
</organism>
<dbReference type="SUPFAM" id="SSF103473">
    <property type="entry name" value="MFS general substrate transporter"/>
    <property type="match status" value="1"/>
</dbReference>
<evidence type="ECO:0000313" key="8">
    <source>
        <dbReference type="EMBL" id="TGJ76709.1"/>
    </source>
</evidence>
<protein>
    <submittedName>
        <fullName evidence="8">Multidrug resistance protein MdtG</fullName>
    </submittedName>
</protein>
<keyword evidence="4 6" id="KW-1133">Transmembrane helix</keyword>
<keyword evidence="9" id="KW-1185">Reference proteome</keyword>
<dbReference type="GO" id="GO:0005886">
    <property type="term" value="C:plasma membrane"/>
    <property type="evidence" value="ECO:0007669"/>
    <property type="project" value="UniProtKB-SubCell"/>
</dbReference>
<feature type="transmembrane region" description="Helical" evidence="6">
    <location>
        <begin position="45"/>
        <end position="65"/>
    </location>
</feature>
<dbReference type="InterPro" id="IPR020846">
    <property type="entry name" value="MFS_dom"/>
</dbReference>
<feature type="transmembrane region" description="Helical" evidence="6">
    <location>
        <begin position="142"/>
        <end position="159"/>
    </location>
</feature>
<dbReference type="AlphaFoldDB" id="A0A4Z0XYU8"/>
<reference evidence="8 9" key="1">
    <citation type="submission" date="2019-04" db="EMBL/GenBank/DDBJ databases">
        <authorList>
            <person name="Poehlein A."/>
            <person name="Bengelsdorf F.R."/>
            <person name="Duerre P."/>
            <person name="Daniel R."/>
        </authorList>
    </citation>
    <scope>NUCLEOTIDE SEQUENCE [LARGE SCALE GENOMIC DNA]</scope>
    <source>
        <strain evidence="8 9">BS-1</strain>
    </source>
</reference>
<dbReference type="OrthoDB" id="9803985at2"/>
<dbReference type="PROSITE" id="PS50850">
    <property type="entry name" value="MFS"/>
    <property type="match status" value="1"/>
</dbReference>
<proteinExistence type="predicted"/>
<feature type="transmembrane region" description="Helical" evidence="6">
    <location>
        <begin position="211"/>
        <end position="233"/>
    </location>
</feature>
<dbReference type="Proteomes" id="UP000297714">
    <property type="component" value="Unassembled WGS sequence"/>
</dbReference>
<dbReference type="RefSeq" id="WP_135659012.1">
    <property type="nucleotide sequence ID" value="NZ_SRMQ01000004.1"/>
</dbReference>
<feature type="transmembrane region" description="Helical" evidence="6">
    <location>
        <begin position="279"/>
        <end position="312"/>
    </location>
</feature>
<feature type="transmembrane region" description="Helical" evidence="6">
    <location>
        <begin position="77"/>
        <end position="100"/>
    </location>
</feature>
<dbReference type="GO" id="GO:0022857">
    <property type="term" value="F:transmembrane transporter activity"/>
    <property type="evidence" value="ECO:0007669"/>
    <property type="project" value="InterPro"/>
</dbReference>
<dbReference type="PANTHER" id="PTHR23518:SF2">
    <property type="entry name" value="MAJOR FACILITATOR SUPERFAMILY TRANSPORTER"/>
    <property type="match status" value="1"/>
</dbReference>
<dbReference type="Gene3D" id="1.20.1250.20">
    <property type="entry name" value="MFS general substrate transporter like domains"/>
    <property type="match status" value="2"/>
</dbReference>
<comment type="subcellular location">
    <subcellularLocation>
        <location evidence="1">Cell membrane</location>
        <topology evidence="1">Multi-pass membrane protein</topology>
    </subcellularLocation>
</comment>
<feature type="transmembrane region" description="Helical" evidence="6">
    <location>
        <begin position="333"/>
        <end position="356"/>
    </location>
</feature>
<dbReference type="PANTHER" id="PTHR23518">
    <property type="entry name" value="C-METHYLTRANSFERASE"/>
    <property type="match status" value="1"/>
</dbReference>
<keyword evidence="3 6" id="KW-0812">Transmembrane</keyword>
<feature type="transmembrane region" description="Helical" evidence="6">
    <location>
        <begin position="168"/>
        <end position="188"/>
    </location>
</feature>
<keyword evidence="2" id="KW-0813">Transport</keyword>
<dbReference type="InterPro" id="IPR011701">
    <property type="entry name" value="MFS"/>
</dbReference>
<dbReference type="EMBL" id="SRMQ01000004">
    <property type="protein sequence ID" value="TGJ76709.1"/>
    <property type="molecule type" value="Genomic_DNA"/>
</dbReference>